<reference evidence="3" key="2">
    <citation type="submission" date="2025-08" db="UniProtKB">
        <authorList>
            <consortium name="RefSeq"/>
        </authorList>
    </citation>
    <scope>IDENTIFICATION</scope>
    <source>
        <tissue evidence="3">Etiolated seedlings</tissue>
    </source>
</reference>
<feature type="region of interest" description="Disordered" evidence="1">
    <location>
        <begin position="338"/>
        <end position="357"/>
    </location>
</feature>
<accession>A0A3Q7X6P7</accession>
<dbReference type="OrthoDB" id="10675144at2759"/>
<feature type="compositionally biased region" description="Basic residues" evidence="1">
    <location>
        <begin position="188"/>
        <end position="205"/>
    </location>
</feature>
<dbReference type="AlphaFoldDB" id="A0A3Q7X6P7"/>
<feature type="region of interest" description="Disordered" evidence="1">
    <location>
        <begin position="401"/>
        <end position="433"/>
    </location>
</feature>
<name>A0A3Q7X6P7_CICAR</name>
<feature type="compositionally biased region" description="Polar residues" evidence="1">
    <location>
        <begin position="338"/>
        <end position="350"/>
    </location>
</feature>
<feature type="compositionally biased region" description="Basic and acidic residues" evidence="1">
    <location>
        <begin position="33"/>
        <end position="47"/>
    </location>
</feature>
<feature type="compositionally biased region" description="Basic residues" evidence="1">
    <location>
        <begin position="413"/>
        <end position="427"/>
    </location>
</feature>
<feature type="region of interest" description="Disordered" evidence="1">
    <location>
        <begin position="18"/>
        <end position="53"/>
    </location>
</feature>
<keyword evidence="2" id="KW-1185">Reference proteome</keyword>
<protein>
    <submittedName>
        <fullName evidence="3">Uncharacterized protein LOC105851991</fullName>
    </submittedName>
</protein>
<organism evidence="2 3">
    <name type="scientific">Cicer arietinum</name>
    <name type="common">Chickpea</name>
    <name type="synonym">Garbanzo</name>
    <dbReference type="NCBI Taxonomy" id="3827"/>
    <lineage>
        <taxon>Eukaryota</taxon>
        <taxon>Viridiplantae</taxon>
        <taxon>Streptophyta</taxon>
        <taxon>Embryophyta</taxon>
        <taxon>Tracheophyta</taxon>
        <taxon>Spermatophyta</taxon>
        <taxon>Magnoliopsida</taxon>
        <taxon>eudicotyledons</taxon>
        <taxon>Gunneridae</taxon>
        <taxon>Pentapetalae</taxon>
        <taxon>rosids</taxon>
        <taxon>fabids</taxon>
        <taxon>Fabales</taxon>
        <taxon>Fabaceae</taxon>
        <taxon>Papilionoideae</taxon>
        <taxon>50 kb inversion clade</taxon>
        <taxon>NPAAA clade</taxon>
        <taxon>Hologalegina</taxon>
        <taxon>IRL clade</taxon>
        <taxon>Cicereae</taxon>
        <taxon>Cicer</taxon>
    </lineage>
</organism>
<dbReference type="RefSeq" id="XP_027189329.1">
    <property type="nucleotide sequence ID" value="XM_027333528.1"/>
</dbReference>
<sequence length="433" mass="48555">MGSFIRIDSLWIDFTEYFDKDGNPREPSSTNVDESKPDDDNHKKDVVNTETQQDSIKEIIPAIRDINLNDVIELSSDSDHMQISDDNENNYEFVRRTGENNANHRASSVPSPLDCQGHIPEGHTNKKGCEGNEVSNIKLDGISKEFPTTEIEEDDEDEKPKKYRSLAEIIKQLDPFDASCTSNTRIVRKCRTPKGKKSRGKKTKSNKGVPKANINKGPKNNKPQIERTSDVIITRNTPIARGIVISEPTENEMGGVNKNVSNNNECDILHKGKEKMIETNEDSDSSSSWVNEEIFVFKAQRFRNPPHFGEGTSKLFEENTSRSQLNIGEGMEQNSLQDVHTPPIQGNNVPTKEKEGEGLTGDVYDMIMHEVADILKNKLPNVGINQNGLLGNTPQNVTFRATGGEDVKVKNWNARKSRSKKKRNPKGGKNEKK</sequence>
<gene>
    <name evidence="3" type="primary">LOC105851991</name>
</gene>
<evidence type="ECO:0000256" key="1">
    <source>
        <dbReference type="SAM" id="MobiDB-lite"/>
    </source>
</evidence>
<feature type="region of interest" description="Disordered" evidence="1">
    <location>
        <begin position="188"/>
        <end position="225"/>
    </location>
</feature>
<dbReference type="Proteomes" id="UP000087171">
    <property type="component" value="Chromosome Ca4"/>
</dbReference>
<evidence type="ECO:0000313" key="3">
    <source>
        <dbReference type="RefSeq" id="XP_027189329.1"/>
    </source>
</evidence>
<evidence type="ECO:0000313" key="2">
    <source>
        <dbReference type="Proteomes" id="UP000087171"/>
    </source>
</evidence>
<reference evidence="2" key="1">
    <citation type="journal article" date="2013" name="Nat. Biotechnol.">
        <title>Draft genome sequence of chickpea (Cicer arietinum) provides a resource for trait improvement.</title>
        <authorList>
            <person name="Varshney R.K."/>
            <person name="Song C."/>
            <person name="Saxena R.K."/>
            <person name="Azam S."/>
            <person name="Yu S."/>
            <person name="Sharpe A.G."/>
            <person name="Cannon S."/>
            <person name="Baek J."/>
            <person name="Rosen B.D."/>
            <person name="Tar'an B."/>
            <person name="Millan T."/>
            <person name="Zhang X."/>
            <person name="Ramsay L.D."/>
            <person name="Iwata A."/>
            <person name="Wang Y."/>
            <person name="Nelson W."/>
            <person name="Farmer A.D."/>
            <person name="Gaur P.M."/>
            <person name="Soderlund C."/>
            <person name="Penmetsa R.V."/>
            <person name="Xu C."/>
            <person name="Bharti A.K."/>
            <person name="He W."/>
            <person name="Winter P."/>
            <person name="Zhao S."/>
            <person name="Hane J.K."/>
            <person name="Carrasquilla-Garcia N."/>
            <person name="Condie J.A."/>
            <person name="Upadhyaya H.D."/>
            <person name="Luo M.C."/>
            <person name="Thudi M."/>
            <person name="Gowda C.L."/>
            <person name="Singh N.P."/>
            <person name="Lichtenzveig J."/>
            <person name="Gali K.K."/>
            <person name="Rubio J."/>
            <person name="Nadarajan N."/>
            <person name="Dolezel J."/>
            <person name="Bansal K.C."/>
            <person name="Xu X."/>
            <person name="Edwards D."/>
            <person name="Zhang G."/>
            <person name="Kahl G."/>
            <person name="Gil J."/>
            <person name="Singh K.B."/>
            <person name="Datta S.K."/>
            <person name="Jackson S.A."/>
            <person name="Wang J."/>
            <person name="Cook D.R."/>
        </authorList>
    </citation>
    <scope>NUCLEOTIDE SEQUENCE [LARGE SCALE GENOMIC DNA]</scope>
    <source>
        <strain evidence="2">cv. CDC Frontier</strain>
    </source>
</reference>
<proteinExistence type="predicted"/>